<proteinExistence type="predicted"/>
<evidence type="ECO:0000256" key="14">
    <source>
        <dbReference type="ARBA" id="ARBA00047409"/>
    </source>
</evidence>
<keyword evidence="17" id="KW-1185">Reference proteome</keyword>
<dbReference type="GO" id="GO:0008474">
    <property type="term" value="F:palmitoyl-(protein) hydrolase activity"/>
    <property type="evidence" value="ECO:0007669"/>
    <property type="project" value="UniProtKB-EC"/>
</dbReference>
<dbReference type="InterPro" id="IPR036859">
    <property type="entry name" value="CAP-Gly_dom_sf"/>
</dbReference>
<dbReference type="GO" id="GO:0005739">
    <property type="term" value="C:mitochondrion"/>
    <property type="evidence" value="ECO:0007669"/>
    <property type="project" value="UniProtKB-SubCell"/>
</dbReference>
<dbReference type="GO" id="GO:0102390">
    <property type="term" value="F:mycophenolic acid acyl-glucuronide esterase activity"/>
    <property type="evidence" value="ECO:0007669"/>
    <property type="project" value="UniProtKB-EC"/>
</dbReference>
<protein>
    <recommendedName>
        <fullName evidence="9">Palmitoyl-protein thioesterase ABHD10, mitochondrial</fullName>
        <ecNumber evidence="8">3.1.1.93</ecNumber>
        <ecNumber evidence="2">3.1.2.22</ecNumber>
    </recommendedName>
    <alternativeName>
        <fullName evidence="11">Acyl-protein thioesterase ABHD10</fullName>
    </alternativeName>
    <alternativeName>
        <fullName evidence="12">Alpha/beta hydrolase domain-containing protein 10</fullName>
    </alternativeName>
    <alternativeName>
        <fullName evidence="10">Mycophenolic acid acyl-glucuronide esterase, mitochondrial</fullName>
    </alternativeName>
    <alternativeName>
        <fullName evidence="7">Tubulin-folding cofactor E</fullName>
    </alternativeName>
    <alternativeName>
        <fullName evidence="3">Tubulin-specific chaperone E</fullName>
    </alternativeName>
</protein>
<evidence type="ECO:0000256" key="4">
    <source>
        <dbReference type="ARBA" id="ARBA00022801"/>
    </source>
</evidence>
<dbReference type="SUPFAM" id="SSF74924">
    <property type="entry name" value="Cap-Gly domain"/>
    <property type="match status" value="1"/>
</dbReference>
<dbReference type="EC" id="3.1.1.93" evidence="8"/>
<dbReference type="Pfam" id="PF00561">
    <property type="entry name" value="Abhydrolase_1"/>
    <property type="match status" value="2"/>
</dbReference>
<keyword evidence="5" id="KW-0809">Transit peptide</keyword>
<accession>A0A914VY32</accession>
<evidence type="ECO:0000259" key="16">
    <source>
        <dbReference type="PROSITE" id="PS50245"/>
    </source>
</evidence>
<dbReference type="SUPFAM" id="SSF52047">
    <property type="entry name" value="RNI-like"/>
    <property type="match status" value="1"/>
</dbReference>
<dbReference type="AlphaFoldDB" id="A0A914VY32"/>
<evidence type="ECO:0000256" key="2">
    <source>
        <dbReference type="ARBA" id="ARBA00012423"/>
    </source>
</evidence>
<dbReference type="Proteomes" id="UP000887566">
    <property type="component" value="Unplaced"/>
</dbReference>
<name>A0A914VY32_9BILA</name>
<evidence type="ECO:0000256" key="10">
    <source>
        <dbReference type="ARBA" id="ARBA00041520"/>
    </source>
</evidence>
<dbReference type="PANTHER" id="PTHR16138:SF7">
    <property type="entry name" value="PALMITOYL-PROTEIN THIOESTERASE ABHD10, MITOCHONDRIAL"/>
    <property type="match status" value="1"/>
</dbReference>
<evidence type="ECO:0000256" key="8">
    <source>
        <dbReference type="ARBA" id="ARBA00039132"/>
    </source>
</evidence>
<evidence type="ECO:0000313" key="17">
    <source>
        <dbReference type="Proteomes" id="UP000887566"/>
    </source>
</evidence>
<comment type="catalytic activity">
    <reaction evidence="15">
        <text>mycophenolic acid O-acyl-beta-D-glucuronide + H2O = mycophenolate + D-glucuronate + H(+)</text>
        <dbReference type="Rhea" id="RHEA:34179"/>
        <dbReference type="ChEBI" id="CHEBI:15377"/>
        <dbReference type="ChEBI" id="CHEBI:15378"/>
        <dbReference type="ChEBI" id="CHEBI:58720"/>
        <dbReference type="ChEBI" id="CHEBI:62932"/>
        <dbReference type="ChEBI" id="CHEBI:66982"/>
        <dbReference type="EC" id="3.1.1.93"/>
    </reaction>
    <physiologicalReaction direction="left-to-right" evidence="15">
        <dbReference type="Rhea" id="RHEA:34180"/>
    </physiologicalReaction>
</comment>
<evidence type="ECO:0000256" key="7">
    <source>
        <dbReference type="ARBA" id="ARBA00030180"/>
    </source>
</evidence>
<keyword evidence="4" id="KW-0378">Hydrolase</keyword>
<dbReference type="PROSITE" id="PS51450">
    <property type="entry name" value="LRR"/>
    <property type="match status" value="1"/>
</dbReference>
<reference evidence="18" key="1">
    <citation type="submission" date="2022-11" db="UniProtKB">
        <authorList>
            <consortium name="WormBaseParasite"/>
        </authorList>
    </citation>
    <scope>IDENTIFICATION</scope>
</reference>
<feature type="domain" description="CAP-Gly" evidence="16">
    <location>
        <begin position="31"/>
        <end position="75"/>
    </location>
</feature>
<dbReference type="PANTHER" id="PTHR16138">
    <property type="entry name" value="MYCOPHENOLIC ACID ACYL-GLUCURONIDE ESTERASE, MITOCHONDRIAL"/>
    <property type="match status" value="1"/>
</dbReference>
<dbReference type="InterPro" id="IPR001611">
    <property type="entry name" value="Leu-rich_rpt"/>
</dbReference>
<organism evidence="17 18">
    <name type="scientific">Plectus sambesii</name>
    <dbReference type="NCBI Taxonomy" id="2011161"/>
    <lineage>
        <taxon>Eukaryota</taxon>
        <taxon>Metazoa</taxon>
        <taxon>Ecdysozoa</taxon>
        <taxon>Nematoda</taxon>
        <taxon>Chromadorea</taxon>
        <taxon>Plectida</taxon>
        <taxon>Plectina</taxon>
        <taxon>Plectoidea</taxon>
        <taxon>Plectidae</taxon>
        <taxon>Plectus</taxon>
    </lineage>
</organism>
<dbReference type="SMART" id="SM01052">
    <property type="entry name" value="CAP_GLY"/>
    <property type="match status" value="1"/>
</dbReference>
<comment type="subcellular location">
    <subcellularLocation>
        <location evidence="1">Mitochondrion</location>
    </subcellularLocation>
</comment>
<evidence type="ECO:0000256" key="9">
    <source>
        <dbReference type="ARBA" id="ARBA00039314"/>
    </source>
</evidence>
<dbReference type="EC" id="3.1.2.22" evidence="2"/>
<dbReference type="Gene3D" id="3.80.10.10">
    <property type="entry name" value="Ribonuclease Inhibitor"/>
    <property type="match status" value="1"/>
</dbReference>
<keyword evidence="6" id="KW-0496">Mitochondrion</keyword>
<dbReference type="SUPFAM" id="SSF53474">
    <property type="entry name" value="alpha/beta-Hydrolases"/>
    <property type="match status" value="2"/>
</dbReference>
<evidence type="ECO:0000256" key="12">
    <source>
        <dbReference type="ARBA" id="ARBA00042704"/>
    </source>
</evidence>
<evidence type="ECO:0000256" key="6">
    <source>
        <dbReference type="ARBA" id="ARBA00023128"/>
    </source>
</evidence>
<evidence type="ECO:0000256" key="1">
    <source>
        <dbReference type="ARBA" id="ARBA00004173"/>
    </source>
</evidence>
<evidence type="ECO:0000256" key="15">
    <source>
        <dbReference type="ARBA" id="ARBA00047972"/>
    </source>
</evidence>
<evidence type="ECO:0000256" key="13">
    <source>
        <dbReference type="ARBA" id="ARBA00046047"/>
    </source>
</evidence>
<evidence type="ECO:0000256" key="11">
    <source>
        <dbReference type="ARBA" id="ARBA00042645"/>
    </source>
</evidence>
<dbReference type="Gene3D" id="3.40.50.1820">
    <property type="entry name" value="alpha/beta hydrolase"/>
    <property type="match status" value="2"/>
</dbReference>
<comment type="catalytic activity">
    <reaction evidence="14">
        <text>S-hexadecanoyl-L-cysteinyl-[protein] + H2O = L-cysteinyl-[protein] + hexadecanoate + H(+)</text>
        <dbReference type="Rhea" id="RHEA:19233"/>
        <dbReference type="Rhea" id="RHEA-COMP:10131"/>
        <dbReference type="Rhea" id="RHEA-COMP:11032"/>
        <dbReference type="ChEBI" id="CHEBI:7896"/>
        <dbReference type="ChEBI" id="CHEBI:15377"/>
        <dbReference type="ChEBI" id="CHEBI:15378"/>
        <dbReference type="ChEBI" id="CHEBI:29950"/>
        <dbReference type="ChEBI" id="CHEBI:74151"/>
        <dbReference type="EC" id="3.1.2.22"/>
    </reaction>
    <physiologicalReaction direction="left-to-right" evidence="14">
        <dbReference type="Rhea" id="RHEA:19234"/>
    </physiologicalReaction>
</comment>
<dbReference type="Gene3D" id="2.30.30.190">
    <property type="entry name" value="CAP Gly-rich-like domain"/>
    <property type="match status" value="1"/>
</dbReference>
<dbReference type="InterPro" id="IPR029058">
    <property type="entry name" value="AB_hydrolase_fold"/>
</dbReference>
<evidence type="ECO:0000256" key="3">
    <source>
        <dbReference type="ARBA" id="ARBA00015004"/>
    </source>
</evidence>
<dbReference type="PROSITE" id="PS50245">
    <property type="entry name" value="CAP_GLY_2"/>
    <property type="match status" value="1"/>
</dbReference>
<dbReference type="WBParaSite" id="PSAMB.scaffold27size109617.g591.t1">
    <property type="protein sequence ID" value="PSAMB.scaffold27size109617.g591.t1"/>
    <property type="gene ID" value="PSAMB.scaffold27size109617.g591"/>
</dbReference>
<dbReference type="InterPro" id="IPR032675">
    <property type="entry name" value="LRR_dom_sf"/>
</dbReference>
<dbReference type="InterPro" id="IPR000073">
    <property type="entry name" value="AB_hydrolase_1"/>
</dbReference>
<sequence length="755" mass="84287">MGSQEVGTVAVPEIGSRVVVDGHRATVRYIGPVGKFAGEWLGVDWDDPTRGKHDGSHENKQYFVATSAHSGSFVRPQRVDFGHGILKALQERYASEMDEVSFPQQQIGSKTIEFVRMDKTQHQQQDFSLLRVVVLDEMPVSRVFDNSESDINLRSCMELNIRSTLFFRWSDLFYLVSHLPRLHILNLSKNIMQPLMQATQVDGASRVTTLILSECRLDWQQFELLGQIFPSMAEVVLSFNRITSMTEPCSTSFQQLTKLDLEGNNINDFNFVRCLSKLPKLKYLNANNLGIPSVQFTDGDATALEQLAVERGHPFVRFDYTDLGQSVSDDGHKTYSFEQWRLDVLTVLDELTDGPQILVGSSMGGWLALLTALERPDRIAGIVTISVSCGFFSRYASGLSAEQRLRLNKGETVMVKNGDLLAPINSRMLTESAPFDLLHRTSIPITCPLRCIHSLVDDVAPYQNMLKLVEKIESPDVEIVMRRAADHRMNDDASQTMSSGQAVRLSRELLPPLGYVKRDGAKLPGIVYIGGFMSNMTGVKAIALEQLAVERGHSFIRFDYTDLGQSVSDDGKKTYSFEQWRQDVLTVLDELTDGPQILVGSSMGGWLSLLTALERPDRIAGIVTISVSCGFFPRFASGLSADVCESQRVRLNKGETVMVNSEDRQMPINSRMLTESAPFDLLHHTSIPITCPLRCIHSLADDVAPYQNMLKLVEKIKSPDVEIVMRRAADYRMNDSASQAVIGHTIDQMLKVCST</sequence>
<dbReference type="InterPro" id="IPR052382">
    <property type="entry name" value="ABHD10_acyl-thioesterase"/>
</dbReference>
<dbReference type="Pfam" id="PF01302">
    <property type="entry name" value="CAP_GLY"/>
    <property type="match status" value="1"/>
</dbReference>
<dbReference type="GO" id="GO:0004553">
    <property type="term" value="F:hydrolase activity, hydrolyzing O-glycosyl compounds"/>
    <property type="evidence" value="ECO:0007669"/>
    <property type="project" value="TreeGrafter"/>
</dbReference>
<dbReference type="InterPro" id="IPR000938">
    <property type="entry name" value="CAP-Gly_domain"/>
</dbReference>
<comment type="function">
    <text evidence="13">Acts as an acyl-protein thioesterase that hydrolyzes fatty acids from acylated residues in proteins. Regulates the mitochondrial S-depalmitoylation of the nucleophilic active site residue of peroxiredoxin-5/PRDX5, a key antioxidant protein, therefore modulating mitochondrial antioxidant ability. Also catalyzes the deglucuronidation of mycophenolic acid acyl-glucuronide, an active metabolite of the immunosuppressant drug mycophenolate.</text>
</comment>
<evidence type="ECO:0000313" key="18">
    <source>
        <dbReference type="WBParaSite" id="PSAMB.scaffold27size109617.g591.t1"/>
    </source>
</evidence>
<evidence type="ECO:0000256" key="5">
    <source>
        <dbReference type="ARBA" id="ARBA00022946"/>
    </source>
</evidence>